<reference evidence="3 4" key="1">
    <citation type="submission" date="2015-08" db="EMBL/GenBank/DDBJ databases">
        <authorList>
            <person name="Babu N.S."/>
            <person name="Beckwith C.J."/>
            <person name="Beseler K.G."/>
            <person name="Brison A."/>
            <person name="Carone J.V."/>
            <person name="Caskin T.P."/>
            <person name="Diamond M."/>
            <person name="Durham M.E."/>
            <person name="Foxe J.M."/>
            <person name="Go M."/>
            <person name="Henderson B.A."/>
            <person name="Jones I.B."/>
            <person name="McGettigan J.A."/>
            <person name="Micheletti S.J."/>
            <person name="Nasrallah M.E."/>
            <person name="Ortiz D."/>
            <person name="Piller C.R."/>
            <person name="Privatt S.R."/>
            <person name="Schneider S.L."/>
            <person name="Sharp S."/>
            <person name="Smith T.C."/>
            <person name="Stanton J.D."/>
            <person name="Ullery H.E."/>
            <person name="Wilson R.J."/>
            <person name="Serrano M.G."/>
            <person name="Buck G."/>
            <person name="Lee V."/>
            <person name="Wang Y."/>
            <person name="Carvalho R."/>
            <person name="Voegtly L."/>
            <person name="Shi R."/>
            <person name="Duckworth R."/>
            <person name="Johnson A."/>
            <person name="Loviza R."/>
            <person name="Walstead R."/>
            <person name="Shah Z."/>
            <person name="Kiflezghi M."/>
            <person name="Wade K."/>
            <person name="Ball S.L."/>
            <person name="Bradley K.W."/>
            <person name="Asai D.J."/>
            <person name="Bowman C.A."/>
            <person name="Russell D.A."/>
            <person name="Pope W.H."/>
            <person name="Jacobs-Sera D."/>
            <person name="Hendrix R.W."/>
            <person name="Hatfull G.F."/>
        </authorList>
    </citation>
    <scope>NUCLEOTIDE SEQUENCE [LARGE SCALE GENOMIC DNA]</scope>
    <source>
        <strain evidence="3 4">DSM 27648</strain>
    </source>
</reference>
<protein>
    <recommendedName>
        <fullName evidence="5">Glycine zipper domain-containing protein</fullName>
    </recommendedName>
</protein>
<keyword evidence="2" id="KW-1133">Transmembrane helix</keyword>
<evidence type="ECO:0000313" key="4">
    <source>
        <dbReference type="Proteomes" id="UP000064967"/>
    </source>
</evidence>
<proteinExistence type="predicted"/>
<evidence type="ECO:0008006" key="5">
    <source>
        <dbReference type="Google" id="ProtNLM"/>
    </source>
</evidence>
<dbReference type="KEGG" id="llu:AKJ09_06593"/>
<dbReference type="Proteomes" id="UP000064967">
    <property type="component" value="Chromosome"/>
</dbReference>
<evidence type="ECO:0000256" key="2">
    <source>
        <dbReference type="SAM" id="Phobius"/>
    </source>
</evidence>
<keyword evidence="4" id="KW-1185">Reference proteome</keyword>
<dbReference type="AlphaFoldDB" id="A0A0K1Q3I2"/>
<evidence type="ECO:0000313" key="3">
    <source>
        <dbReference type="EMBL" id="AKU99929.1"/>
    </source>
</evidence>
<dbReference type="EMBL" id="CP012333">
    <property type="protein sequence ID" value="AKU99929.1"/>
    <property type="molecule type" value="Genomic_DNA"/>
</dbReference>
<sequence>MASSAVAETSAFVGTEVEDRRRHEHEAEGGIAGALVGVAAGAIAGPPGMIAGAIIGAIVGALAAMALETETVLRAERERELDDTIGVTEGDIGAPNLEHPPPTSGMYSPSSCGVDTWVGGVVAEGPFQPPP</sequence>
<dbReference type="RefSeq" id="WP_146651307.1">
    <property type="nucleotide sequence ID" value="NZ_CP012333.1"/>
</dbReference>
<accession>A0A0K1Q3I2</accession>
<organism evidence="3 4">
    <name type="scientific">Labilithrix luteola</name>
    <dbReference type="NCBI Taxonomy" id="1391654"/>
    <lineage>
        <taxon>Bacteria</taxon>
        <taxon>Pseudomonadati</taxon>
        <taxon>Myxococcota</taxon>
        <taxon>Polyangia</taxon>
        <taxon>Polyangiales</taxon>
        <taxon>Labilitrichaceae</taxon>
        <taxon>Labilithrix</taxon>
    </lineage>
</organism>
<name>A0A0K1Q3I2_9BACT</name>
<evidence type="ECO:0000256" key="1">
    <source>
        <dbReference type="SAM" id="MobiDB-lite"/>
    </source>
</evidence>
<keyword evidence="2" id="KW-0812">Transmembrane</keyword>
<gene>
    <name evidence="3" type="ORF">AKJ09_06593</name>
</gene>
<feature type="region of interest" description="Disordered" evidence="1">
    <location>
        <begin position="1"/>
        <end position="26"/>
    </location>
</feature>
<feature type="transmembrane region" description="Helical" evidence="2">
    <location>
        <begin position="50"/>
        <end position="67"/>
    </location>
</feature>
<feature type="compositionally biased region" description="Basic and acidic residues" evidence="1">
    <location>
        <begin position="17"/>
        <end position="26"/>
    </location>
</feature>
<keyword evidence="2" id="KW-0472">Membrane</keyword>
<feature type="region of interest" description="Disordered" evidence="1">
    <location>
        <begin position="83"/>
        <end position="110"/>
    </location>
</feature>